<evidence type="ECO:0000313" key="1">
    <source>
        <dbReference type="EMBL" id="KAF9472545.1"/>
    </source>
</evidence>
<accession>A0A9P5YPX5</accession>
<name>A0A9P5YPX5_9AGAR</name>
<keyword evidence="2" id="KW-1185">Reference proteome</keyword>
<proteinExistence type="predicted"/>
<dbReference type="Proteomes" id="UP000807469">
    <property type="component" value="Unassembled WGS sequence"/>
</dbReference>
<organism evidence="1 2">
    <name type="scientific">Pholiota conissans</name>
    <dbReference type="NCBI Taxonomy" id="109636"/>
    <lineage>
        <taxon>Eukaryota</taxon>
        <taxon>Fungi</taxon>
        <taxon>Dikarya</taxon>
        <taxon>Basidiomycota</taxon>
        <taxon>Agaricomycotina</taxon>
        <taxon>Agaricomycetes</taxon>
        <taxon>Agaricomycetidae</taxon>
        <taxon>Agaricales</taxon>
        <taxon>Agaricineae</taxon>
        <taxon>Strophariaceae</taxon>
        <taxon>Pholiota</taxon>
    </lineage>
</organism>
<protein>
    <submittedName>
        <fullName evidence="1">Uncharacterized protein</fullName>
    </submittedName>
</protein>
<reference evidence="1" key="1">
    <citation type="submission" date="2020-11" db="EMBL/GenBank/DDBJ databases">
        <authorList>
            <consortium name="DOE Joint Genome Institute"/>
            <person name="Ahrendt S."/>
            <person name="Riley R."/>
            <person name="Andreopoulos W."/>
            <person name="Labutti K."/>
            <person name="Pangilinan J."/>
            <person name="Ruiz-Duenas F.J."/>
            <person name="Barrasa J.M."/>
            <person name="Sanchez-Garcia M."/>
            <person name="Camarero S."/>
            <person name="Miyauchi S."/>
            <person name="Serrano A."/>
            <person name="Linde D."/>
            <person name="Babiker R."/>
            <person name="Drula E."/>
            <person name="Ayuso-Fernandez I."/>
            <person name="Pacheco R."/>
            <person name="Padilla G."/>
            <person name="Ferreira P."/>
            <person name="Barriuso J."/>
            <person name="Kellner H."/>
            <person name="Castanera R."/>
            <person name="Alfaro M."/>
            <person name="Ramirez L."/>
            <person name="Pisabarro A.G."/>
            <person name="Kuo A."/>
            <person name="Tritt A."/>
            <person name="Lipzen A."/>
            <person name="He G."/>
            <person name="Yan M."/>
            <person name="Ng V."/>
            <person name="Cullen D."/>
            <person name="Martin F."/>
            <person name="Rosso M.-N."/>
            <person name="Henrissat B."/>
            <person name="Hibbett D."/>
            <person name="Martinez A.T."/>
            <person name="Grigoriev I.V."/>
        </authorList>
    </citation>
    <scope>NUCLEOTIDE SEQUENCE</scope>
    <source>
        <strain evidence="1">CIRM-BRFM 674</strain>
    </source>
</reference>
<gene>
    <name evidence="1" type="ORF">BDN70DRAFT_886909</name>
</gene>
<evidence type="ECO:0000313" key="2">
    <source>
        <dbReference type="Proteomes" id="UP000807469"/>
    </source>
</evidence>
<dbReference type="EMBL" id="MU155524">
    <property type="protein sequence ID" value="KAF9472545.1"/>
    <property type="molecule type" value="Genomic_DNA"/>
</dbReference>
<comment type="caution">
    <text evidence="1">The sequence shown here is derived from an EMBL/GenBank/DDBJ whole genome shotgun (WGS) entry which is preliminary data.</text>
</comment>
<sequence>MRTGIMIAFDFLRAPFIPLYLISIVAVDKDVVKNASSITASPRPSCHADSEHIHASMEAQRVSIKPSSRFRVFVASFVFTIVVTRQTEERGRAVEPESTVNVVVDVVVEIDVEVEVEIEKSKVESRAKSKSYHTDLRERPRKTAAAYAYCSSKNHRLIQSADTHPSGDNTVS</sequence>
<dbReference type="AlphaFoldDB" id="A0A9P5YPX5"/>